<keyword evidence="11 14" id="KW-0472">Membrane</keyword>
<dbReference type="InterPro" id="IPR037066">
    <property type="entry name" value="Plug_dom_sf"/>
</dbReference>
<dbReference type="NCBIfam" id="TIGR01783">
    <property type="entry name" value="TonB-siderophor"/>
    <property type="match status" value="1"/>
</dbReference>
<evidence type="ECO:0000259" key="17">
    <source>
        <dbReference type="Pfam" id="PF00593"/>
    </source>
</evidence>
<dbReference type="PANTHER" id="PTHR32552:SF89">
    <property type="entry name" value="CATECHOLATE SIDEROPHORE RECEPTOR FIU"/>
    <property type="match status" value="1"/>
</dbReference>
<proteinExistence type="inferred from homology"/>
<dbReference type="NCBIfam" id="NF007349">
    <property type="entry name" value="PRK09840.1"/>
    <property type="match status" value="1"/>
</dbReference>
<dbReference type="InterPro" id="IPR000531">
    <property type="entry name" value="Beta-barrel_TonB"/>
</dbReference>
<dbReference type="Pfam" id="PF07715">
    <property type="entry name" value="Plug"/>
    <property type="match status" value="1"/>
</dbReference>
<dbReference type="GO" id="GO:0038023">
    <property type="term" value="F:signaling receptor activity"/>
    <property type="evidence" value="ECO:0007669"/>
    <property type="project" value="InterPro"/>
</dbReference>
<dbReference type="InterPro" id="IPR036942">
    <property type="entry name" value="Beta-barrel_TonB_sf"/>
</dbReference>
<comment type="subcellular location">
    <subcellularLocation>
        <location evidence="1 14">Cell outer membrane</location>
        <topology evidence="1 14">Multi-pass membrane protein</topology>
    </subcellularLocation>
</comment>
<dbReference type="EMBL" id="CP006704">
    <property type="protein sequence ID" value="AIJ49138.1"/>
    <property type="molecule type" value="Genomic_DNA"/>
</dbReference>
<dbReference type="KEGG" id="ctes:O987_25345"/>
<accession>A0A076PTS4</accession>
<evidence type="ECO:0000256" key="12">
    <source>
        <dbReference type="ARBA" id="ARBA00023170"/>
    </source>
</evidence>
<dbReference type="AlphaFoldDB" id="A0A076PTS4"/>
<dbReference type="GO" id="GO:0015891">
    <property type="term" value="P:siderophore transport"/>
    <property type="evidence" value="ECO:0007669"/>
    <property type="project" value="InterPro"/>
</dbReference>
<keyword evidence="4 14" id="KW-1134">Transmembrane beta strand</keyword>
<reference evidence="19 20" key="1">
    <citation type="journal article" date="2014" name="Genome Announc.">
        <title>Complete Genome Sequence of Polychlorinated Biphenyl Degrader Comamonas testosteroni TK102 (NBRC 109938).</title>
        <authorList>
            <person name="Fukuda K."/>
            <person name="Hosoyama A."/>
            <person name="Tsuchikane K."/>
            <person name="Ohji S."/>
            <person name="Yamazoe A."/>
            <person name="Fujita N."/>
            <person name="Shintani M."/>
            <person name="Kimbara K."/>
        </authorList>
    </citation>
    <scope>NUCLEOTIDE SEQUENCE [LARGE SCALE GENOMIC DNA]</scope>
    <source>
        <strain evidence="19">TK102</strain>
    </source>
</reference>
<protein>
    <submittedName>
        <fullName evidence="19">Catecholate siderophore receptor Fiu</fullName>
    </submittedName>
</protein>
<feature type="signal peptide" evidence="16">
    <location>
        <begin position="1"/>
        <end position="42"/>
    </location>
</feature>
<evidence type="ECO:0000259" key="18">
    <source>
        <dbReference type="Pfam" id="PF07715"/>
    </source>
</evidence>
<evidence type="ECO:0000256" key="1">
    <source>
        <dbReference type="ARBA" id="ARBA00004571"/>
    </source>
</evidence>
<keyword evidence="5" id="KW-0410">Iron transport</keyword>
<dbReference type="Gene3D" id="2.40.170.20">
    <property type="entry name" value="TonB-dependent receptor, beta-barrel domain"/>
    <property type="match status" value="1"/>
</dbReference>
<evidence type="ECO:0000256" key="13">
    <source>
        <dbReference type="ARBA" id="ARBA00023237"/>
    </source>
</evidence>
<dbReference type="InterPro" id="IPR010105">
    <property type="entry name" value="TonB_sidphr_rcpt"/>
</dbReference>
<keyword evidence="3 14" id="KW-0813">Transport</keyword>
<dbReference type="InterPro" id="IPR039426">
    <property type="entry name" value="TonB-dep_rcpt-like"/>
</dbReference>
<dbReference type="Proteomes" id="UP000028782">
    <property type="component" value="Chromosome"/>
</dbReference>
<evidence type="ECO:0000256" key="10">
    <source>
        <dbReference type="ARBA" id="ARBA00023077"/>
    </source>
</evidence>
<dbReference type="Gene3D" id="2.170.130.10">
    <property type="entry name" value="TonB-dependent receptor, plug domain"/>
    <property type="match status" value="1"/>
</dbReference>
<comment type="similarity">
    <text evidence="2 14 15">Belongs to the TonB-dependent receptor family.</text>
</comment>
<evidence type="ECO:0000256" key="8">
    <source>
        <dbReference type="ARBA" id="ARBA00023004"/>
    </source>
</evidence>
<dbReference type="CDD" id="cd01347">
    <property type="entry name" value="ligand_gated_channel"/>
    <property type="match status" value="1"/>
</dbReference>
<dbReference type="PROSITE" id="PS52016">
    <property type="entry name" value="TONB_DEPENDENT_REC_3"/>
    <property type="match status" value="1"/>
</dbReference>
<feature type="domain" description="TonB-dependent receptor-like beta-barrel" evidence="17">
    <location>
        <begin position="279"/>
        <end position="753"/>
    </location>
</feature>
<dbReference type="PANTHER" id="PTHR32552">
    <property type="entry name" value="FERRICHROME IRON RECEPTOR-RELATED"/>
    <property type="match status" value="1"/>
</dbReference>
<evidence type="ECO:0000256" key="16">
    <source>
        <dbReference type="SAM" id="SignalP"/>
    </source>
</evidence>
<evidence type="ECO:0000256" key="2">
    <source>
        <dbReference type="ARBA" id="ARBA00009810"/>
    </source>
</evidence>
<feature type="chain" id="PRO_5001716626" evidence="16">
    <location>
        <begin position="43"/>
        <end position="785"/>
    </location>
</feature>
<keyword evidence="7 16" id="KW-0732">Signal</keyword>
<evidence type="ECO:0000256" key="7">
    <source>
        <dbReference type="ARBA" id="ARBA00022729"/>
    </source>
</evidence>
<dbReference type="InterPro" id="IPR012910">
    <property type="entry name" value="Plug_dom"/>
</dbReference>
<sequence>MAQSNIYIQSRKHSAGRMPSCAGLVACATVLAGATLALSAQAQSAETTLKEVKVEGKADTGYTPGQLSSPKFTQPLVNTTQTVNVIKVQLLQEQGATTLTEALRNVPGAGTFYAGENGNTSTGDAVYMRGFDSSSSIYVDGVRDIGSISRDMFNIDQVEVTKGPAGTDYGRSAPTGAINLVSKQANLNNSFGGSLGLGSASYKRASIDLNRVVNAETGTAVRLNAMAQDANVAGRNGIENNRWGIAPSIAFGLNSPTRVFVNLLHIKQSNVPDGGVATIGLPGYTSPDAAGYAGRRAFLDSAARVNSKNFYGTASDHDDVTATMATLKVEHDFTSTTKLRNTTRWGETKQDYLLSAIMGQGYSTNGVLGSNGLQTPNPADPSTWSMARLINTKDQVNRILTNQTNLSTSLATGSVQHDLSLGLELTREEQTNYGLVTSGSVPTRVSVYNPDSSVTLPAYVRNGADSKGKTDTVALYAFDTLKFNDQWQANLGLRLDRYKTSYNAMAVCTATSTTQPCGSNPVGTVVPTTSDGLSKSGTLLSWKAGLLYKPAPNGSVYLNYALSQQPPGGSNFALSAALNNAANPNMDPQKAKTLELGSKWELAEKNLMLSGALFRTEVTNEIVTNSDGTVGQTGKKIVQGLELGVIGQINKAWGVSAGYTVQNTKVDTGALVAADASNGLTYTPKNAFSLWSTYQLPFGLTVGGGARYAGGLKRGTDGAVGTPNHTDAYWVFDAMASYRVNKNLDIQLNVFNLFDKDYVAAINKSGYRYFPGIARSARLTANFKF</sequence>
<keyword evidence="10 15" id="KW-0798">TonB box</keyword>
<evidence type="ECO:0000256" key="11">
    <source>
        <dbReference type="ARBA" id="ARBA00023136"/>
    </source>
</evidence>
<evidence type="ECO:0000256" key="4">
    <source>
        <dbReference type="ARBA" id="ARBA00022452"/>
    </source>
</evidence>
<organism evidence="19 20">
    <name type="scientific">Comamonas testosteroni TK102</name>
    <dbReference type="NCBI Taxonomy" id="1392005"/>
    <lineage>
        <taxon>Bacteria</taxon>
        <taxon>Pseudomonadati</taxon>
        <taxon>Pseudomonadota</taxon>
        <taxon>Betaproteobacteria</taxon>
        <taxon>Burkholderiales</taxon>
        <taxon>Comamonadaceae</taxon>
        <taxon>Comamonas</taxon>
    </lineage>
</organism>
<feature type="domain" description="TonB-dependent receptor plug" evidence="18">
    <location>
        <begin position="77"/>
        <end position="177"/>
    </location>
</feature>
<dbReference type="HOGENOM" id="CLU_008287_9_1_4"/>
<keyword evidence="12 19" id="KW-0675">Receptor</keyword>
<evidence type="ECO:0000256" key="15">
    <source>
        <dbReference type="RuleBase" id="RU003357"/>
    </source>
</evidence>
<evidence type="ECO:0000313" key="20">
    <source>
        <dbReference type="Proteomes" id="UP000028782"/>
    </source>
</evidence>
<evidence type="ECO:0000313" key="19">
    <source>
        <dbReference type="EMBL" id="AIJ49138.1"/>
    </source>
</evidence>
<dbReference type="GO" id="GO:0009279">
    <property type="term" value="C:cell outer membrane"/>
    <property type="evidence" value="ECO:0007669"/>
    <property type="project" value="UniProtKB-SubCell"/>
</dbReference>
<evidence type="ECO:0000256" key="3">
    <source>
        <dbReference type="ARBA" id="ARBA00022448"/>
    </source>
</evidence>
<dbReference type="GO" id="GO:0015344">
    <property type="term" value="F:siderophore uptake transmembrane transporter activity"/>
    <property type="evidence" value="ECO:0007669"/>
    <property type="project" value="TreeGrafter"/>
</dbReference>
<dbReference type="Pfam" id="PF00593">
    <property type="entry name" value="TonB_dep_Rec_b-barrel"/>
    <property type="match status" value="1"/>
</dbReference>
<name>A0A076PTS4_COMTE</name>
<gene>
    <name evidence="19" type="ORF">O987_25345</name>
</gene>
<evidence type="ECO:0000256" key="14">
    <source>
        <dbReference type="PROSITE-ProRule" id="PRU01360"/>
    </source>
</evidence>
<evidence type="ECO:0000256" key="6">
    <source>
        <dbReference type="ARBA" id="ARBA00022692"/>
    </source>
</evidence>
<evidence type="ECO:0000256" key="9">
    <source>
        <dbReference type="ARBA" id="ARBA00023065"/>
    </source>
</evidence>
<dbReference type="SUPFAM" id="SSF56935">
    <property type="entry name" value="Porins"/>
    <property type="match status" value="1"/>
</dbReference>
<evidence type="ECO:0000256" key="5">
    <source>
        <dbReference type="ARBA" id="ARBA00022496"/>
    </source>
</evidence>
<keyword evidence="8" id="KW-0408">Iron</keyword>
<keyword evidence="9" id="KW-0406">Ion transport</keyword>
<dbReference type="RefSeq" id="WP_043375320.1">
    <property type="nucleotide sequence ID" value="NZ_CP006704.1"/>
</dbReference>
<dbReference type="FunFam" id="2.170.130.10:FF:000001">
    <property type="entry name" value="Catecholate siderophore TonB-dependent receptor"/>
    <property type="match status" value="1"/>
</dbReference>
<keyword evidence="6 14" id="KW-0812">Transmembrane</keyword>
<keyword evidence="13 14" id="KW-0998">Cell outer membrane</keyword>